<dbReference type="RefSeq" id="WP_034768547.1">
    <property type="nucleotide sequence ID" value="NZ_CCRF01000035.1"/>
</dbReference>
<dbReference type="InterPro" id="IPR036388">
    <property type="entry name" value="WH-like_DNA-bd_sf"/>
</dbReference>
<accession>A0A090ISW0</accession>
<evidence type="ECO:0000313" key="5">
    <source>
        <dbReference type="EMBL" id="CEE00762.1"/>
    </source>
</evidence>
<dbReference type="CDD" id="cd07377">
    <property type="entry name" value="WHTH_GntR"/>
    <property type="match status" value="1"/>
</dbReference>
<evidence type="ECO:0000313" key="8">
    <source>
        <dbReference type="Proteomes" id="UP000040576"/>
    </source>
</evidence>
<proteinExistence type="predicted"/>
<dbReference type="EMBL" id="CCRF01000035">
    <property type="protein sequence ID" value="CEE00762.1"/>
    <property type="molecule type" value="Genomic_DNA"/>
</dbReference>
<organism evidence="5 8">
    <name type="scientific">Caldibacillus thermoamylovorans</name>
    <dbReference type="NCBI Taxonomy" id="35841"/>
    <lineage>
        <taxon>Bacteria</taxon>
        <taxon>Bacillati</taxon>
        <taxon>Bacillota</taxon>
        <taxon>Bacilli</taxon>
        <taxon>Bacillales</taxon>
        <taxon>Bacillaceae</taxon>
        <taxon>Caldibacillus</taxon>
    </lineage>
</organism>
<reference evidence="6 7" key="2">
    <citation type="submission" date="2015-01" db="EMBL/GenBank/DDBJ databases">
        <title>Draft Genome Sequences of Four Bacillus thermoamylovorans Strains, Isolated From Food Products.</title>
        <authorList>
            <person name="Krawcyk A.O."/>
            <person name="Berendsen E.M."/>
            <person name="Eijlander R.T."/>
            <person name="de Jong A."/>
            <person name="Wells-Bennik M."/>
            <person name="Kuipers O.P."/>
        </authorList>
    </citation>
    <scope>NUCLEOTIDE SEQUENCE [LARGE SCALE GENOMIC DNA]</scope>
    <source>
        <strain evidence="6 7">B4167</strain>
    </source>
</reference>
<evidence type="ECO:0000313" key="6">
    <source>
        <dbReference type="EMBL" id="KIO72047.1"/>
    </source>
</evidence>
<reference evidence="5 8" key="1">
    <citation type="submission" date="2014-07" db="EMBL/GenBank/DDBJ databases">
        <authorList>
            <person name="Wibberg Daniel"/>
        </authorList>
    </citation>
    <scope>NUCLEOTIDE SEQUENCE [LARGE SCALE GENOMIC DNA]</scope>
</reference>
<dbReference type="InterPro" id="IPR000524">
    <property type="entry name" value="Tscrpt_reg_HTH_GntR"/>
</dbReference>
<feature type="domain" description="HTH gntR-type" evidence="4">
    <location>
        <begin position="7"/>
        <end position="75"/>
    </location>
</feature>
<dbReference type="PROSITE" id="PS50949">
    <property type="entry name" value="HTH_GNTR"/>
    <property type="match status" value="1"/>
</dbReference>
<sequence length="122" mass="14107">MEFNSNLPIYIQIMNLIKTKIASGELNGGDKLPSVREFSKEMKVNPNTIQRVYQELEREKLVFTQRGMGTFVTEDTDIIKNLKKDRAAELINQFFLDMGSLGFRIDAIKKMVSEWTNKEESI</sequence>
<evidence type="ECO:0000256" key="1">
    <source>
        <dbReference type="ARBA" id="ARBA00023015"/>
    </source>
</evidence>
<evidence type="ECO:0000256" key="2">
    <source>
        <dbReference type="ARBA" id="ARBA00023125"/>
    </source>
</evidence>
<keyword evidence="8" id="KW-1185">Reference proteome</keyword>
<dbReference type="AlphaFoldDB" id="A0A090ISW0"/>
<dbReference type="InterPro" id="IPR036390">
    <property type="entry name" value="WH_DNA-bd_sf"/>
</dbReference>
<dbReference type="PATRIC" id="fig|35841.7.peg.3280"/>
<dbReference type="PANTHER" id="PTHR38445">
    <property type="entry name" value="HTH-TYPE TRANSCRIPTIONAL REPRESSOR YTRA"/>
    <property type="match status" value="1"/>
</dbReference>
<protein>
    <submittedName>
        <fullName evidence="5">GntR family transcriptional regulator</fullName>
    </submittedName>
</protein>
<dbReference type="PANTHER" id="PTHR38445:SF6">
    <property type="entry name" value="GNTR-FAMILY TRANSCRIPTIONAL REGULATOR"/>
    <property type="match status" value="1"/>
</dbReference>
<keyword evidence="3" id="KW-0804">Transcription</keyword>
<dbReference type="Gene3D" id="1.10.10.10">
    <property type="entry name" value="Winged helix-like DNA-binding domain superfamily/Winged helix DNA-binding domain"/>
    <property type="match status" value="1"/>
</dbReference>
<dbReference type="EMBL" id="JXLU01000103">
    <property type="protein sequence ID" value="KIO72047.1"/>
    <property type="molecule type" value="Genomic_DNA"/>
</dbReference>
<gene>
    <name evidence="6" type="ORF">B4167_3022</name>
    <name evidence="5" type="ORF">BT1A1_0915</name>
</gene>
<dbReference type="KEGG" id="bthv:CQJ30_04945"/>
<dbReference type="OrthoDB" id="362473at2"/>
<evidence type="ECO:0000313" key="7">
    <source>
        <dbReference type="Proteomes" id="UP000032076"/>
    </source>
</evidence>
<evidence type="ECO:0000256" key="3">
    <source>
        <dbReference type="ARBA" id="ARBA00023163"/>
    </source>
</evidence>
<evidence type="ECO:0000259" key="4">
    <source>
        <dbReference type="PROSITE" id="PS50949"/>
    </source>
</evidence>
<dbReference type="Pfam" id="PF00392">
    <property type="entry name" value="GntR"/>
    <property type="match status" value="1"/>
</dbReference>
<keyword evidence="1" id="KW-0805">Transcription regulation</keyword>
<keyword evidence="2" id="KW-0238">DNA-binding</keyword>
<dbReference type="GO" id="GO:0003677">
    <property type="term" value="F:DNA binding"/>
    <property type="evidence" value="ECO:0007669"/>
    <property type="project" value="UniProtKB-KW"/>
</dbReference>
<dbReference type="SUPFAM" id="SSF46785">
    <property type="entry name" value="Winged helix' DNA-binding domain"/>
    <property type="match status" value="1"/>
</dbReference>
<dbReference type="Proteomes" id="UP000040576">
    <property type="component" value="Unassembled WGS sequence"/>
</dbReference>
<name>A0A090ISW0_9BACI</name>
<dbReference type="SMART" id="SM00345">
    <property type="entry name" value="HTH_GNTR"/>
    <property type="match status" value="1"/>
</dbReference>
<dbReference type="Proteomes" id="UP000032076">
    <property type="component" value="Unassembled WGS sequence"/>
</dbReference>
<dbReference type="GO" id="GO:0003700">
    <property type="term" value="F:DNA-binding transcription factor activity"/>
    <property type="evidence" value="ECO:0007669"/>
    <property type="project" value="InterPro"/>
</dbReference>